<sequence length="68" mass="7586">MIGERDTKTVDDLKPLQEPLKVTVVCRALLPIYHNKVGVQPSELSQIAKVDGARIIQVPPLERNQLRG</sequence>
<reference evidence="1" key="1">
    <citation type="submission" date="2014-09" db="EMBL/GenBank/DDBJ databases">
        <authorList>
            <person name="Magalhaes I.L.F."/>
            <person name="Oliveira U."/>
            <person name="Santos F.R."/>
            <person name="Vidigal T.H.D.A."/>
            <person name="Brescovit A.D."/>
            <person name="Santos A.J."/>
        </authorList>
    </citation>
    <scope>NUCLEOTIDE SEQUENCE</scope>
    <source>
        <tissue evidence="1">Shoot tissue taken approximately 20 cm above the soil surface</tissue>
    </source>
</reference>
<proteinExistence type="predicted"/>
<name>A0A0A9B2F3_ARUDO</name>
<evidence type="ECO:0000313" key="1">
    <source>
        <dbReference type="EMBL" id="JAD58144.1"/>
    </source>
</evidence>
<accession>A0A0A9B2F3</accession>
<reference evidence="1" key="2">
    <citation type="journal article" date="2015" name="Data Brief">
        <title>Shoot transcriptome of the giant reed, Arundo donax.</title>
        <authorList>
            <person name="Barrero R.A."/>
            <person name="Guerrero F.D."/>
            <person name="Moolhuijzen P."/>
            <person name="Goolsby J.A."/>
            <person name="Tidwell J."/>
            <person name="Bellgard S.E."/>
            <person name="Bellgard M.I."/>
        </authorList>
    </citation>
    <scope>NUCLEOTIDE SEQUENCE</scope>
    <source>
        <tissue evidence="1">Shoot tissue taken approximately 20 cm above the soil surface</tissue>
    </source>
</reference>
<dbReference type="AlphaFoldDB" id="A0A0A9B2F3"/>
<dbReference type="EMBL" id="GBRH01239751">
    <property type="protein sequence ID" value="JAD58144.1"/>
    <property type="molecule type" value="Transcribed_RNA"/>
</dbReference>
<protein>
    <submittedName>
        <fullName evidence="1">Uncharacterized protein</fullName>
    </submittedName>
</protein>
<organism evidence="1">
    <name type="scientific">Arundo donax</name>
    <name type="common">Giant reed</name>
    <name type="synonym">Donax arundinaceus</name>
    <dbReference type="NCBI Taxonomy" id="35708"/>
    <lineage>
        <taxon>Eukaryota</taxon>
        <taxon>Viridiplantae</taxon>
        <taxon>Streptophyta</taxon>
        <taxon>Embryophyta</taxon>
        <taxon>Tracheophyta</taxon>
        <taxon>Spermatophyta</taxon>
        <taxon>Magnoliopsida</taxon>
        <taxon>Liliopsida</taxon>
        <taxon>Poales</taxon>
        <taxon>Poaceae</taxon>
        <taxon>PACMAD clade</taxon>
        <taxon>Arundinoideae</taxon>
        <taxon>Arundineae</taxon>
        <taxon>Arundo</taxon>
    </lineage>
</organism>